<proteinExistence type="predicted"/>
<name>A0A644TZ21_9ZZZZ</name>
<dbReference type="Gene3D" id="3.10.620.30">
    <property type="match status" value="1"/>
</dbReference>
<gene>
    <name evidence="3" type="ORF">SDC9_17678</name>
</gene>
<feature type="domain" description="Transglutaminase-like" evidence="2">
    <location>
        <begin position="56"/>
        <end position="165"/>
    </location>
</feature>
<evidence type="ECO:0000313" key="3">
    <source>
        <dbReference type="EMBL" id="MPL71899.1"/>
    </source>
</evidence>
<dbReference type="EMBL" id="VSSQ01000062">
    <property type="protein sequence ID" value="MPL71899.1"/>
    <property type="molecule type" value="Genomic_DNA"/>
</dbReference>
<reference evidence="3" key="1">
    <citation type="submission" date="2019-08" db="EMBL/GenBank/DDBJ databases">
        <authorList>
            <person name="Kucharzyk K."/>
            <person name="Murdoch R.W."/>
            <person name="Higgins S."/>
            <person name="Loffler F."/>
        </authorList>
    </citation>
    <scope>NUCLEOTIDE SEQUENCE</scope>
</reference>
<accession>A0A644TZ21</accession>
<feature type="transmembrane region" description="Helical" evidence="1">
    <location>
        <begin position="519"/>
        <end position="537"/>
    </location>
</feature>
<keyword evidence="1" id="KW-0472">Membrane</keyword>
<keyword evidence="1" id="KW-0812">Transmembrane</keyword>
<evidence type="ECO:0000256" key="1">
    <source>
        <dbReference type="SAM" id="Phobius"/>
    </source>
</evidence>
<keyword evidence="1" id="KW-1133">Transmembrane helix</keyword>
<comment type="caution">
    <text evidence="3">The sequence shown here is derived from an EMBL/GenBank/DDBJ whole genome shotgun (WGS) entry which is preliminary data.</text>
</comment>
<evidence type="ECO:0000259" key="2">
    <source>
        <dbReference type="Pfam" id="PF04473"/>
    </source>
</evidence>
<organism evidence="3">
    <name type="scientific">bioreactor metagenome</name>
    <dbReference type="NCBI Taxonomy" id="1076179"/>
    <lineage>
        <taxon>unclassified sequences</taxon>
        <taxon>metagenomes</taxon>
        <taxon>ecological metagenomes</taxon>
    </lineage>
</organism>
<dbReference type="AlphaFoldDB" id="A0A644TZ21"/>
<dbReference type="InterPro" id="IPR007562">
    <property type="entry name" value="Transglutaminase-like_domain"/>
</dbReference>
<sequence length="549" mass="61039">MSLALTTGQRTLAADGSRFDHLFEDPRRDDLIIIQDGSVEQTVQQMVKLVKKYSYQTARLAKMLQGSTIEESTRNIWNFIYRNIQYREDKAGVEQLRTPARTWADRKNGVDCDCMSIFAGSLLTNMGIDYQFRIVKYGKPDFQHVYVVVPRPGINGRYIVIDGVLDKYNTELQFTDNKDFNGMNGIPIQVLNGIEGQSYDETRLLAFIKGQRQAVINNPDHLTAMHWRNALEFFDYILQNWTDPHNRATAIQQVAEAEKRNFPQSGLFATILAYVEGRANCDAVRAAAWMRDEQPALAGKNNAAIVLFAPARGAYLALLKLNAFRWADKMAPGFFGGLNDDVANLNEGHRTWDRQYRAQYAAAFGMTVAEQKRTRDNLFKLLTKWHDKLGGDWSAIKTAVMQGSQKLRKRVENLPGYRYWYNYQDWGNKPTGTGTAQNPLGIGGITPEEYGINGLGDGGATAAILTAAAAVIASVAGFVKEMKTPGFGDTTIPEMTNAELAAIQAQAASQTGSTFSMKTVGIIAGVVALFGGLYILFQSNTNKSRNGRK</sequence>
<protein>
    <recommendedName>
        <fullName evidence="2">Transglutaminase-like domain-containing protein</fullName>
    </recommendedName>
</protein>
<dbReference type="Pfam" id="PF04473">
    <property type="entry name" value="DUF553"/>
    <property type="match status" value="1"/>
</dbReference>